<keyword evidence="4" id="KW-0732">Signal</keyword>
<keyword evidence="1" id="KW-0031">Aminopeptidase</keyword>
<name>A0A6J4TV83_9SPHN</name>
<dbReference type="PANTHER" id="PTHR12147:SF56">
    <property type="entry name" value="AMINOPEPTIDASE YDR415C-RELATED"/>
    <property type="match status" value="1"/>
</dbReference>
<protein>
    <recommendedName>
        <fullName evidence="7">Peptidase M28 domain-containing protein</fullName>
    </recommendedName>
</protein>
<organism evidence="8">
    <name type="scientific">uncultured Sphingomonadaceae bacterium</name>
    <dbReference type="NCBI Taxonomy" id="169976"/>
    <lineage>
        <taxon>Bacteria</taxon>
        <taxon>Pseudomonadati</taxon>
        <taxon>Pseudomonadota</taxon>
        <taxon>Alphaproteobacteria</taxon>
        <taxon>Sphingomonadales</taxon>
        <taxon>Sphingomonadaceae</taxon>
        <taxon>environmental samples</taxon>
    </lineage>
</organism>
<dbReference type="GO" id="GO:0006508">
    <property type="term" value="P:proteolysis"/>
    <property type="evidence" value="ECO:0007669"/>
    <property type="project" value="UniProtKB-KW"/>
</dbReference>
<evidence type="ECO:0000256" key="2">
    <source>
        <dbReference type="ARBA" id="ARBA00022670"/>
    </source>
</evidence>
<dbReference type="Pfam" id="PF04389">
    <property type="entry name" value="Peptidase_M28"/>
    <property type="match status" value="1"/>
</dbReference>
<reference evidence="8" key="1">
    <citation type="submission" date="2020-02" db="EMBL/GenBank/DDBJ databases">
        <authorList>
            <person name="Meier V. D."/>
        </authorList>
    </citation>
    <scope>NUCLEOTIDE SEQUENCE</scope>
    <source>
        <strain evidence="8">AVDCRST_MAG91</strain>
    </source>
</reference>
<evidence type="ECO:0000256" key="5">
    <source>
        <dbReference type="ARBA" id="ARBA00022801"/>
    </source>
</evidence>
<keyword evidence="5" id="KW-0378">Hydrolase</keyword>
<dbReference type="Gene3D" id="3.40.630.10">
    <property type="entry name" value="Zn peptidases"/>
    <property type="match status" value="1"/>
</dbReference>
<dbReference type="GO" id="GO:0008235">
    <property type="term" value="F:metalloexopeptidase activity"/>
    <property type="evidence" value="ECO:0007669"/>
    <property type="project" value="InterPro"/>
</dbReference>
<proteinExistence type="predicted"/>
<keyword evidence="3" id="KW-0479">Metal-binding</keyword>
<dbReference type="SUPFAM" id="SSF53187">
    <property type="entry name" value="Zn-dependent exopeptidases"/>
    <property type="match status" value="1"/>
</dbReference>
<accession>A0A6J4TV83</accession>
<evidence type="ECO:0000256" key="4">
    <source>
        <dbReference type="ARBA" id="ARBA00022729"/>
    </source>
</evidence>
<dbReference type="AlphaFoldDB" id="A0A6J4TV83"/>
<evidence type="ECO:0000313" key="8">
    <source>
        <dbReference type="EMBL" id="CAA9531891.1"/>
    </source>
</evidence>
<dbReference type="PANTHER" id="PTHR12147">
    <property type="entry name" value="METALLOPEPTIDASE M28 FAMILY MEMBER"/>
    <property type="match status" value="1"/>
</dbReference>
<dbReference type="InterPro" id="IPR045175">
    <property type="entry name" value="M28_fam"/>
</dbReference>
<dbReference type="GO" id="GO:0046872">
    <property type="term" value="F:metal ion binding"/>
    <property type="evidence" value="ECO:0007669"/>
    <property type="project" value="UniProtKB-KW"/>
</dbReference>
<feature type="domain" description="Peptidase M28" evidence="7">
    <location>
        <begin position="231"/>
        <end position="425"/>
    </location>
</feature>
<evidence type="ECO:0000256" key="1">
    <source>
        <dbReference type="ARBA" id="ARBA00022438"/>
    </source>
</evidence>
<sequence>MSILLATLAAAAPLPAKDRVSEADLSAHIRILASDEYEGRKPGTTASAKTLSYIATAWARAGLRPGAADGGWYQPVSLVDRAPASTRLRLGGDAGALVPAADLVAIGTNSVETFDRTPLVEVSTDGTVPSDIAGKVAILRLSATNAGALWRQRQALDAVGAKAVLILTPDATFERMRSSYSQGGTDAPGSKKGVLIIAHAGRFDALRARAGRQAGLSGTITTTVRNYTSHNVVGRLLGRRADGEAVLITGHWDHLGLCRPEGAPDRICNGAIDNASGIAVMIEVAERLARGKRPARDVVFVATTAEESGLLGAAAYVDAPTVPLDKIVGVLNIDTIAIGPRGLPVSAVNRGNTAIDPLIDEAARRQRRPLDADLDANAFIMRQDGAVFTRAGVPAVMAGGSFADMKKLQAFLAGPYHGPDDEWSETLPLGGAAEDAELHVLLTRALADPRRYKRVAVPQAAPAFRRTP</sequence>
<evidence type="ECO:0000256" key="3">
    <source>
        <dbReference type="ARBA" id="ARBA00022723"/>
    </source>
</evidence>
<dbReference type="GO" id="GO:0004177">
    <property type="term" value="F:aminopeptidase activity"/>
    <property type="evidence" value="ECO:0007669"/>
    <property type="project" value="UniProtKB-KW"/>
</dbReference>
<dbReference type="EMBL" id="CADCVX010000529">
    <property type="protein sequence ID" value="CAA9531891.1"/>
    <property type="molecule type" value="Genomic_DNA"/>
</dbReference>
<gene>
    <name evidence="8" type="ORF">AVDCRST_MAG91-3036</name>
</gene>
<keyword evidence="2" id="KW-0645">Protease</keyword>
<keyword evidence="6" id="KW-0862">Zinc</keyword>
<evidence type="ECO:0000256" key="6">
    <source>
        <dbReference type="ARBA" id="ARBA00022833"/>
    </source>
</evidence>
<evidence type="ECO:0000259" key="7">
    <source>
        <dbReference type="Pfam" id="PF04389"/>
    </source>
</evidence>
<dbReference type="InterPro" id="IPR007484">
    <property type="entry name" value="Peptidase_M28"/>
</dbReference>